<sequence length="333" mass="37903">MAITKHDIWRVADELDAEGIRPTLAAVRKKLGSGSFTTISEAMTEWKGRQKVEKPTSDPVPVAVSEQLGELGNALWAIALNHASTRFDEDRKQFETDKEAVSQQLAETVELADTFTQENDQLRERVTSLETIEREQATRLEVIEHERNKLFEQLKETERRNTEEANRYLEKVAHLENEAKAVRGELKEASEQAAMLRGQLEALQVGFDEDRKRFETDKEAMSQQLAKTVELAENFARENEQLRKRVTSLEAVERERDKLTDKLADVKRRSAEELNRSMEKVTQLDSEAIEARKEAKEANERAAMLQGQLETLKEQVANLTNALKMGGKQGGKQ</sequence>
<dbReference type="Pfam" id="PF11740">
    <property type="entry name" value="KfrA_N"/>
    <property type="match status" value="1"/>
</dbReference>
<evidence type="ECO:0000313" key="4">
    <source>
        <dbReference type="EMBL" id="SUB29816.1"/>
    </source>
</evidence>
<dbReference type="RefSeq" id="WP_018574825.1">
    <property type="nucleotide sequence ID" value="NZ_CP065724.1"/>
</dbReference>
<dbReference type="Proteomes" id="UP000594903">
    <property type="component" value="Plasmid unnamed"/>
</dbReference>
<name>A0A379B0G9_9BURK</name>
<gene>
    <name evidence="3" type="ORF">I6G29_00145</name>
    <name evidence="4" type="ORF">NCTC11997_02748</name>
</gene>
<dbReference type="OrthoDB" id="583532at2"/>
<dbReference type="GO" id="GO:0003677">
    <property type="term" value="F:DNA binding"/>
    <property type="evidence" value="ECO:0007669"/>
    <property type="project" value="UniProtKB-KW"/>
</dbReference>
<evidence type="ECO:0000313" key="6">
    <source>
        <dbReference type="Proteomes" id="UP000594903"/>
    </source>
</evidence>
<dbReference type="Proteomes" id="UP000254603">
    <property type="component" value="Unassembled WGS sequence"/>
</dbReference>
<accession>A0A379B0G9</accession>
<geneLocation type="plasmid" evidence="3 6">
    <name>unnamed</name>
</geneLocation>
<organism evidence="4 5">
    <name type="scientific">Oligella ureolytica</name>
    <dbReference type="NCBI Taxonomy" id="90244"/>
    <lineage>
        <taxon>Bacteria</taxon>
        <taxon>Pseudomonadati</taxon>
        <taxon>Pseudomonadota</taxon>
        <taxon>Betaproteobacteria</taxon>
        <taxon>Burkholderiales</taxon>
        <taxon>Alcaligenaceae</taxon>
        <taxon>Oligella</taxon>
    </lineage>
</organism>
<evidence type="ECO:0000313" key="5">
    <source>
        <dbReference type="Proteomes" id="UP000254603"/>
    </source>
</evidence>
<feature type="coiled-coil region" evidence="1">
    <location>
        <begin position="105"/>
        <end position="322"/>
    </location>
</feature>
<evidence type="ECO:0000259" key="2">
    <source>
        <dbReference type="Pfam" id="PF11740"/>
    </source>
</evidence>
<dbReference type="STRING" id="1122619.GCA_000373745_01653"/>
<keyword evidence="3" id="KW-0238">DNA-binding</keyword>
<reference evidence="3 6" key="2">
    <citation type="submission" date="2020-12" db="EMBL/GenBank/DDBJ databases">
        <title>FDA dAtabase for Regulatory Grade micrObial Sequences (FDA-ARGOS): Supporting development and validation of Infectious Disease Dx tests.</title>
        <authorList>
            <person name="Sproer C."/>
            <person name="Gronow S."/>
            <person name="Severitt S."/>
            <person name="Schroder I."/>
            <person name="Tallon L."/>
            <person name="Sadzewicz L."/>
            <person name="Zhao X."/>
            <person name="Boylan J."/>
            <person name="Ott S."/>
            <person name="Bowen H."/>
            <person name="Vavikolanu K."/>
            <person name="Mehta A."/>
            <person name="Aluvathingal J."/>
            <person name="Nadendla S."/>
            <person name="Lowell S."/>
            <person name="Myers T."/>
            <person name="Yan Y."/>
            <person name="Sichtig H."/>
        </authorList>
    </citation>
    <scope>NUCLEOTIDE SEQUENCE [LARGE SCALE GENOMIC DNA]</scope>
    <source>
        <strain evidence="3 6">FDAARGOS_872</strain>
        <plasmid evidence="3 6">unnamed</plasmid>
    </source>
</reference>
<keyword evidence="6" id="KW-1185">Reference proteome</keyword>
<keyword evidence="1" id="KW-0175">Coiled coil</keyword>
<dbReference type="EMBL" id="CP065724">
    <property type="protein sequence ID" value="QPT38928.1"/>
    <property type="molecule type" value="Genomic_DNA"/>
</dbReference>
<reference evidence="4 5" key="1">
    <citation type="submission" date="2018-06" db="EMBL/GenBank/DDBJ databases">
        <authorList>
            <consortium name="Pathogen Informatics"/>
            <person name="Doyle S."/>
        </authorList>
    </citation>
    <scope>NUCLEOTIDE SEQUENCE [LARGE SCALE GENOMIC DNA]</scope>
    <source>
        <strain evidence="4 5">NCTC11997</strain>
    </source>
</reference>
<evidence type="ECO:0000313" key="3">
    <source>
        <dbReference type="EMBL" id="QPT38928.1"/>
    </source>
</evidence>
<evidence type="ECO:0000256" key="1">
    <source>
        <dbReference type="SAM" id="Coils"/>
    </source>
</evidence>
<feature type="domain" description="KfrA N-terminal DNA-binding" evidence="2">
    <location>
        <begin position="4"/>
        <end position="118"/>
    </location>
</feature>
<proteinExistence type="predicted"/>
<dbReference type="EMBL" id="UGSB01000002">
    <property type="protein sequence ID" value="SUB29816.1"/>
    <property type="molecule type" value="Genomic_DNA"/>
</dbReference>
<dbReference type="InterPro" id="IPR021104">
    <property type="entry name" value="KfrA_DNA-bd_N"/>
</dbReference>
<protein>
    <submittedName>
        <fullName evidence="4">Chromosome segregation protein SMC</fullName>
    </submittedName>
    <submittedName>
        <fullName evidence="3">DNA-binding protein</fullName>
    </submittedName>
</protein>
<dbReference type="AlphaFoldDB" id="A0A379B0G9"/>
<keyword evidence="3" id="KW-0614">Plasmid</keyword>